<reference evidence="3 4" key="1">
    <citation type="submission" date="2018-08" db="EMBL/GenBank/DDBJ databases">
        <title>Mountain-cultivated ginseng endophyte, Burkholderia stabilis and its activity against ginseng root rot disease.</title>
        <authorList>
            <person name="Tapan Kumar M."/>
            <person name="Bae H."/>
            <person name="Shanmugam G."/>
            <person name="Jeon J."/>
        </authorList>
    </citation>
    <scope>NUCLEOTIDE SEQUENCE [LARGE SCALE GENOMIC DNA]</scope>
    <source>
        <strain evidence="3 4">EB159</strain>
    </source>
</reference>
<name>A0A4Q2AE91_9BURK</name>
<gene>
    <name evidence="3" type="ORF">D1006_21750</name>
</gene>
<dbReference type="AlphaFoldDB" id="A0A4Q2AE91"/>
<dbReference type="EMBL" id="QWEX01000002">
    <property type="protein sequence ID" value="RXV67859.1"/>
    <property type="molecule type" value="Genomic_DNA"/>
</dbReference>
<dbReference type="Proteomes" id="UP000289650">
    <property type="component" value="Unassembled WGS sequence"/>
</dbReference>
<proteinExistence type="predicted"/>
<feature type="chain" id="PRO_5020444233" description="Alpha-amylase" evidence="2">
    <location>
        <begin position="34"/>
        <end position="362"/>
    </location>
</feature>
<evidence type="ECO:0008006" key="5">
    <source>
        <dbReference type="Google" id="ProtNLM"/>
    </source>
</evidence>
<accession>A0A4Q2AE91</accession>
<dbReference type="RefSeq" id="WP_129515495.1">
    <property type="nucleotide sequence ID" value="NZ_QWEX01000002.1"/>
</dbReference>
<evidence type="ECO:0000256" key="2">
    <source>
        <dbReference type="SAM" id="SignalP"/>
    </source>
</evidence>
<comment type="caution">
    <text evidence="3">The sequence shown here is derived from an EMBL/GenBank/DDBJ whole genome shotgun (WGS) entry which is preliminary data.</text>
</comment>
<evidence type="ECO:0000313" key="3">
    <source>
        <dbReference type="EMBL" id="RXV67859.1"/>
    </source>
</evidence>
<dbReference type="OrthoDB" id="5450709at2"/>
<evidence type="ECO:0000313" key="4">
    <source>
        <dbReference type="Proteomes" id="UP000289650"/>
    </source>
</evidence>
<feature type="region of interest" description="Disordered" evidence="1">
    <location>
        <begin position="138"/>
        <end position="160"/>
    </location>
</feature>
<evidence type="ECO:0000256" key="1">
    <source>
        <dbReference type="SAM" id="MobiDB-lite"/>
    </source>
</evidence>
<organism evidence="3 4">
    <name type="scientific">Burkholderia stabilis</name>
    <dbReference type="NCBI Taxonomy" id="95485"/>
    <lineage>
        <taxon>Bacteria</taxon>
        <taxon>Pseudomonadati</taxon>
        <taxon>Pseudomonadota</taxon>
        <taxon>Betaproteobacteria</taxon>
        <taxon>Burkholderiales</taxon>
        <taxon>Burkholderiaceae</taxon>
        <taxon>Burkholderia</taxon>
        <taxon>Burkholderia cepacia complex</taxon>
    </lineage>
</organism>
<keyword evidence="2" id="KW-0732">Signal</keyword>
<sequence>MITHRFPALKRHALSAATAVALSVGFTATPAVAHESPVAGLTPDSHAPAGVMYDHMHKKGGWMIGYTYSHQNTGGAVKRNGQSVDDHALAMAGYTMKPTGMQMNMHMLHLMYAPSDAFNLMVMPMYMDMPMTMQGLSGGHGGHGRHGGGHGAGRGEMSHGASGLGDTVAAGLFRLYDDGRHHLHAGLGISMPTGSVSRRNRDGTFAHYGMQMGTGTWDAIPSITYTGQMQRWSWGAQALAQLPMQHANRSGYRVGNRFEANAWGAFRLTPWLSASARLNYTAQGAIRGAYDGPVHVASPDDLPGNYGGRVLKVGAGLNAVFRSGPLKGHRIGVEYLTPVAQNLNGYQLEQRAALYANWSIAF</sequence>
<feature type="signal peptide" evidence="2">
    <location>
        <begin position="1"/>
        <end position="33"/>
    </location>
</feature>
<protein>
    <recommendedName>
        <fullName evidence="5">Alpha-amylase</fullName>
    </recommendedName>
</protein>